<comment type="similarity">
    <text evidence="1">Belongs to the peptidase S13 family.</text>
</comment>
<gene>
    <name evidence="4" type="primary">dacB</name>
    <name evidence="4" type="ORF">KV397_03300</name>
</gene>
<evidence type="ECO:0000256" key="1">
    <source>
        <dbReference type="ARBA" id="ARBA00006096"/>
    </source>
</evidence>
<proteinExistence type="inferred from homology"/>
<sequence>MNAAVFLRRGATVAAVAALVLAGATACTTEAPTDPWAVDGLPDAALDVMNQDRYEHATWSIAVHDLETGEVLIDLGADRMVEPGSFAKSYSAGAAWLEWGPDHTITTPVKRTGEVTAGVLAGDLVLVGMGDLTMGGRTKDDGGVDFTNLDHNDANFLPGSTLTPQDPLSGLNELAAQVKASGIDSVVGDVVVDDRLFTGTLGGQAVTPTVINQNLVDVMVQPTEPGEPAGTTLTPAVSPWTVTSTVETVEAGGTTDITIDESSHDGEVVLSGTIAADSEPQLKVYAFDDPATFARTAFIEALGRADVAVAADPLATNPGTELAERAEVDTMPTVAELESLPLAEEVTYVMKISYNRGAQTLVCRLAVERGDSECDAGMPIAGEIWKDAGLDVTGAALIDGSGLEGNYVTPANALQIQTLMAQRPDAERWKATLPVLGVDGSLAMVGADGPAAGKVFAKTGTLLNWDAFNQRFRLATKTLGGVMETASGRDLAFTIIVTQGFFDDLDGILDANDDVGAVTAIIQQAF</sequence>
<dbReference type="Proteomes" id="UP000830631">
    <property type="component" value="Chromosome"/>
</dbReference>
<feature type="signal peptide" evidence="3">
    <location>
        <begin position="1"/>
        <end position="26"/>
    </location>
</feature>
<dbReference type="RefSeq" id="WP_261812170.1">
    <property type="nucleotide sequence ID" value="NZ_CP078078.1"/>
</dbReference>
<keyword evidence="4" id="KW-0645">Protease</keyword>
<keyword evidence="5" id="KW-1185">Reference proteome</keyword>
<evidence type="ECO:0000256" key="2">
    <source>
        <dbReference type="ARBA" id="ARBA00022801"/>
    </source>
</evidence>
<dbReference type="InterPro" id="IPR012338">
    <property type="entry name" value="Beta-lactam/transpept-like"/>
</dbReference>
<evidence type="ECO:0000256" key="3">
    <source>
        <dbReference type="SAM" id="SignalP"/>
    </source>
</evidence>
<protein>
    <submittedName>
        <fullName evidence="4">D-alanyl-D-alanine carboxypeptidase/D-alanyl-D-alanine-endopeptidase</fullName>
        <ecNumber evidence="4">3.4.16.4</ecNumber>
    </submittedName>
</protein>
<dbReference type="NCBIfam" id="TIGR00666">
    <property type="entry name" value="PBP4"/>
    <property type="match status" value="1"/>
</dbReference>
<dbReference type="PRINTS" id="PR00922">
    <property type="entry name" value="DADACBPTASE3"/>
</dbReference>
<feature type="chain" id="PRO_5047429437" evidence="3">
    <location>
        <begin position="27"/>
        <end position="526"/>
    </location>
</feature>
<dbReference type="Gene3D" id="3.40.710.10">
    <property type="entry name" value="DD-peptidase/beta-lactamase superfamily"/>
    <property type="match status" value="1"/>
</dbReference>
<dbReference type="Gene3D" id="3.50.80.20">
    <property type="entry name" value="D-Ala-D-Ala carboxypeptidase C, peptidase S13"/>
    <property type="match status" value="1"/>
</dbReference>
<dbReference type="PANTHER" id="PTHR30023:SF0">
    <property type="entry name" value="PENICILLIN-SENSITIVE CARBOXYPEPTIDASE A"/>
    <property type="match status" value="1"/>
</dbReference>
<keyword evidence="4" id="KW-0121">Carboxypeptidase</keyword>
<dbReference type="EMBL" id="CP078078">
    <property type="protein sequence ID" value="UPL16854.1"/>
    <property type="molecule type" value="Genomic_DNA"/>
</dbReference>
<reference evidence="4 5" key="1">
    <citation type="submission" date="2021-06" db="EMBL/GenBank/DDBJ databases">
        <title>Genome-based taxonomic framework of Microbacterium strains isolated from marine environment, the description of four new species and reclassification of four preexisting species.</title>
        <authorList>
            <person name="Lee S.D."/>
            <person name="Kim S.-M."/>
            <person name="Byeon Y.-S."/>
            <person name="Yang H.L."/>
            <person name="Kim I.S."/>
        </authorList>
    </citation>
    <scope>NUCLEOTIDE SEQUENCE [LARGE SCALE GENOMIC DNA]</scope>
    <source>
        <strain evidence="4 5">KSW4-10</strain>
    </source>
</reference>
<accession>A0ABY4IW82</accession>
<dbReference type="InterPro" id="IPR000667">
    <property type="entry name" value="Peptidase_S13"/>
</dbReference>
<name>A0ABY4IW82_9MICO</name>
<keyword evidence="3" id="KW-0732">Signal</keyword>
<keyword evidence="2 4" id="KW-0378">Hydrolase</keyword>
<dbReference type="EC" id="3.4.16.4" evidence="4"/>
<dbReference type="SUPFAM" id="SSF56601">
    <property type="entry name" value="beta-lactamase/transpeptidase-like"/>
    <property type="match status" value="1"/>
</dbReference>
<dbReference type="PANTHER" id="PTHR30023">
    <property type="entry name" value="D-ALANYL-D-ALANINE CARBOXYPEPTIDASE"/>
    <property type="match status" value="1"/>
</dbReference>
<organism evidence="4 5">
    <name type="scientific">Microbacterium aurugineum</name>
    <dbReference type="NCBI Taxonomy" id="2851642"/>
    <lineage>
        <taxon>Bacteria</taxon>
        <taxon>Bacillati</taxon>
        <taxon>Actinomycetota</taxon>
        <taxon>Actinomycetes</taxon>
        <taxon>Micrococcales</taxon>
        <taxon>Microbacteriaceae</taxon>
        <taxon>Microbacterium</taxon>
    </lineage>
</organism>
<dbReference type="Pfam" id="PF02113">
    <property type="entry name" value="Peptidase_S13"/>
    <property type="match status" value="1"/>
</dbReference>
<dbReference type="GO" id="GO:0009002">
    <property type="term" value="F:serine-type D-Ala-D-Ala carboxypeptidase activity"/>
    <property type="evidence" value="ECO:0007669"/>
    <property type="project" value="UniProtKB-EC"/>
</dbReference>
<evidence type="ECO:0000313" key="5">
    <source>
        <dbReference type="Proteomes" id="UP000830631"/>
    </source>
</evidence>
<evidence type="ECO:0000313" key="4">
    <source>
        <dbReference type="EMBL" id="UPL16854.1"/>
    </source>
</evidence>